<reference evidence="2 3" key="1">
    <citation type="submission" date="2017-10" db="EMBL/GenBank/DDBJ databases">
        <title>Draft genome of Longibacter Salinarum.</title>
        <authorList>
            <person name="Goh K.M."/>
            <person name="Shamsir M.S."/>
            <person name="Lim S.W."/>
        </authorList>
    </citation>
    <scope>NUCLEOTIDE SEQUENCE [LARGE SCALE GENOMIC DNA]</scope>
    <source>
        <strain evidence="2 3">KCTC 52045</strain>
    </source>
</reference>
<dbReference type="AlphaFoldDB" id="A0A2A8CYU0"/>
<dbReference type="PANTHER" id="PTHR45588:SF1">
    <property type="entry name" value="WW DOMAIN-CONTAINING PROTEIN"/>
    <property type="match status" value="1"/>
</dbReference>
<keyword evidence="3" id="KW-1185">Reference proteome</keyword>
<evidence type="ECO:0000313" key="2">
    <source>
        <dbReference type="EMBL" id="PEN13800.1"/>
    </source>
</evidence>
<evidence type="ECO:0008006" key="4">
    <source>
        <dbReference type="Google" id="ProtNLM"/>
    </source>
</evidence>
<proteinExistence type="predicted"/>
<organism evidence="2 3">
    <name type="scientific">Longibacter salinarum</name>
    <dbReference type="NCBI Taxonomy" id="1850348"/>
    <lineage>
        <taxon>Bacteria</taxon>
        <taxon>Pseudomonadati</taxon>
        <taxon>Rhodothermota</taxon>
        <taxon>Rhodothermia</taxon>
        <taxon>Rhodothermales</taxon>
        <taxon>Salisaetaceae</taxon>
        <taxon>Longibacter</taxon>
    </lineage>
</organism>
<feature type="chain" id="PRO_5012563541" description="Tetratricopeptide repeat protein" evidence="1">
    <location>
        <begin position="32"/>
        <end position="537"/>
    </location>
</feature>
<accession>A0A2A8CYU0</accession>
<protein>
    <recommendedName>
        <fullName evidence="4">Tetratricopeptide repeat protein</fullName>
    </recommendedName>
</protein>
<evidence type="ECO:0000256" key="1">
    <source>
        <dbReference type="SAM" id="SignalP"/>
    </source>
</evidence>
<dbReference type="EMBL" id="PDEQ01000003">
    <property type="protein sequence ID" value="PEN13800.1"/>
    <property type="molecule type" value="Genomic_DNA"/>
</dbReference>
<dbReference type="SUPFAM" id="SSF48452">
    <property type="entry name" value="TPR-like"/>
    <property type="match status" value="2"/>
</dbReference>
<dbReference type="Gene3D" id="1.25.40.10">
    <property type="entry name" value="Tetratricopeptide repeat domain"/>
    <property type="match status" value="2"/>
</dbReference>
<gene>
    <name evidence="2" type="ORF">CRI94_06950</name>
</gene>
<dbReference type="Proteomes" id="UP000220102">
    <property type="component" value="Unassembled WGS sequence"/>
</dbReference>
<dbReference type="InterPro" id="IPR011990">
    <property type="entry name" value="TPR-like_helical_dom_sf"/>
</dbReference>
<dbReference type="RefSeq" id="WP_098074963.1">
    <property type="nucleotide sequence ID" value="NZ_PDEQ01000003.1"/>
</dbReference>
<name>A0A2A8CYU0_9BACT</name>
<feature type="signal peptide" evidence="1">
    <location>
        <begin position="1"/>
        <end position="31"/>
    </location>
</feature>
<evidence type="ECO:0000313" key="3">
    <source>
        <dbReference type="Proteomes" id="UP000220102"/>
    </source>
</evidence>
<keyword evidence="1" id="KW-0732">Signal</keyword>
<dbReference type="OrthoDB" id="9778494at2"/>
<sequence length="537" mass="58756">MHAPILRWSTIRHTLTTVLLILAITTPAATAQDYGETSFENSGAEEAQKPFLNGLLMLHSFEYPEAREAFQKAQEVDSDFVMAIWGEAMTHNHPIWMEQDREAALDALAKLGETPDEQLAAASTERERHYLRTLHVLYGAGTDEPASKETRDDEYAEAMAGLATSFPDDLDAQAFHALSILGTAHEGRDFSTYMRSAAIAEEVFDANPKHPGAAHYLIHAYDDPVHAPLGLRPARIYAEIAPKASHALHMPSHIFFALGMWDRGAASNVDSYEAERSQANENGDPLGGGGYHALHWLAYARAQQGRYDDAREVTDRGIKHARESDGHATGYERYILSAYPASYIVETERWSEMDDFAIDTTGLSPRLKVSALTVQGMAALNTGDRPGAEKKLADAKASVEGKKGRLQIPVLQLEGLLQLDAGDSESAVATLTQATDLEDEMPLQFGPAWPLKPAHELFGEVLLQLDRPAEAQQQFDASLDRYPARALSLLGKARAAARAGNTETAREAEAHLRSIWDDADPAVREHLDGIATTAASE</sequence>
<dbReference type="PANTHER" id="PTHR45588">
    <property type="entry name" value="TPR DOMAIN-CONTAINING PROTEIN"/>
    <property type="match status" value="1"/>
</dbReference>
<comment type="caution">
    <text evidence="2">The sequence shown here is derived from an EMBL/GenBank/DDBJ whole genome shotgun (WGS) entry which is preliminary data.</text>
</comment>
<dbReference type="Pfam" id="PF13432">
    <property type="entry name" value="TPR_16"/>
    <property type="match status" value="1"/>
</dbReference>